<name>A0ABS7ZQT9_9GAMM</name>
<evidence type="ECO:0000313" key="2">
    <source>
        <dbReference type="Proteomes" id="UP000714380"/>
    </source>
</evidence>
<comment type="caution">
    <text evidence="1">The sequence shown here is derived from an EMBL/GenBank/DDBJ whole genome shotgun (WGS) entry which is preliminary data.</text>
</comment>
<organism evidence="1 2">
    <name type="scientific">Thalassolituus marinus</name>
    <dbReference type="NCBI Taxonomy" id="671053"/>
    <lineage>
        <taxon>Bacteria</taxon>
        <taxon>Pseudomonadati</taxon>
        <taxon>Pseudomonadota</taxon>
        <taxon>Gammaproteobacteria</taxon>
        <taxon>Oceanospirillales</taxon>
        <taxon>Oceanospirillaceae</taxon>
        <taxon>Thalassolituus</taxon>
    </lineage>
</organism>
<dbReference type="Proteomes" id="UP000714380">
    <property type="component" value="Unassembled WGS sequence"/>
</dbReference>
<keyword evidence="2" id="KW-1185">Reference proteome</keyword>
<dbReference type="RefSeq" id="WP_225674663.1">
    <property type="nucleotide sequence ID" value="NZ_JAEDAH010000052.1"/>
</dbReference>
<reference evidence="1 2" key="1">
    <citation type="submission" date="2020-12" db="EMBL/GenBank/DDBJ databases">
        <title>Novel Thalassolituus-related marine hydrocarbonoclastic bacteria mediated algae-derived hydrocarbons mineralization in twilight zone of the northern South China Sea.</title>
        <authorList>
            <person name="Dong C."/>
        </authorList>
    </citation>
    <scope>NUCLEOTIDE SEQUENCE [LARGE SCALE GENOMIC DNA]</scope>
    <source>
        <strain evidence="1 2">IMCC1826</strain>
    </source>
</reference>
<protein>
    <submittedName>
        <fullName evidence="1">Uncharacterized protein</fullName>
    </submittedName>
</protein>
<accession>A0ABS7ZQT9</accession>
<evidence type="ECO:0000313" key="1">
    <source>
        <dbReference type="EMBL" id="MCA6064060.1"/>
    </source>
</evidence>
<dbReference type="EMBL" id="JAEDAH010000052">
    <property type="protein sequence ID" value="MCA6064060.1"/>
    <property type="molecule type" value="Genomic_DNA"/>
</dbReference>
<proteinExistence type="predicted"/>
<gene>
    <name evidence="1" type="ORF">I9W95_10620</name>
</gene>
<sequence>MISEWVPGNPQSGAIDVATVKRFATLAEAIKEDADAVREAIGEQTLQQAGGWLKLDETAWQSVISALEEKELFPLAEFFTIAENAFSGWQCGAKNPAIWVFRYLKEQQKLPEKALIRELKGRTDNRFIPYGSVL</sequence>